<organism evidence="1 2">
    <name type="scientific">Pinctada imbricata</name>
    <name type="common">Atlantic pearl-oyster</name>
    <name type="synonym">Pinctada martensii</name>
    <dbReference type="NCBI Taxonomy" id="66713"/>
    <lineage>
        <taxon>Eukaryota</taxon>
        <taxon>Metazoa</taxon>
        <taxon>Spiralia</taxon>
        <taxon>Lophotrochozoa</taxon>
        <taxon>Mollusca</taxon>
        <taxon>Bivalvia</taxon>
        <taxon>Autobranchia</taxon>
        <taxon>Pteriomorphia</taxon>
        <taxon>Pterioida</taxon>
        <taxon>Pterioidea</taxon>
        <taxon>Pteriidae</taxon>
        <taxon>Pinctada</taxon>
    </lineage>
</organism>
<protein>
    <submittedName>
        <fullName evidence="1">Uncharacterized protein</fullName>
    </submittedName>
</protein>
<sequence length="185" mass="21321">MGTLKADVPPSPHWTMIRADEDIQSSVSQFLEDETINLRSKSLSESVVDVSRWLGSQIQRERDGWAYKVRMAMQEIESHRRETLKIQGLLQECTDQLRTIAGYANIDEETMEKIAEEEPKIALPMYIECISVLLNDLVEDRLRCLQIMKKKESDGMSISHILQSYLHKLQLSSDIMKKEPNGQNQ</sequence>
<dbReference type="AlphaFoldDB" id="A0AA88XKM1"/>
<accession>A0AA88XKM1</accession>
<keyword evidence="2" id="KW-1185">Reference proteome</keyword>
<gene>
    <name evidence="1" type="ORF">FSP39_002470</name>
</gene>
<evidence type="ECO:0000313" key="1">
    <source>
        <dbReference type="EMBL" id="KAK3087160.1"/>
    </source>
</evidence>
<proteinExistence type="predicted"/>
<reference evidence="1" key="1">
    <citation type="submission" date="2019-08" db="EMBL/GenBank/DDBJ databases">
        <title>The improved chromosome-level genome for the pearl oyster Pinctada fucata martensii using PacBio sequencing and Hi-C.</title>
        <authorList>
            <person name="Zheng Z."/>
        </authorList>
    </citation>
    <scope>NUCLEOTIDE SEQUENCE</scope>
    <source>
        <strain evidence="1">ZZ-2019</strain>
        <tissue evidence="1">Adductor muscle</tissue>
    </source>
</reference>
<comment type="caution">
    <text evidence="1">The sequence shown here is derived from an EMBL/GenBank/DDBJ whole genome shotgun (WGS) entry which is preliminary data.</text>
</comment>
<dbReference type="Proteomes" id="UP001186944">
    <property type="component" value="Unassembled WGS sequence"/>
</dbReference>
<name>A0AA88XKM1_PINIB</name>
<evidence type="ECO:0000313" key="2">
    <source>
        <dbReference type="Proteomes" id="UP001186944"/>
    </source>
</evidence>
<dbReference type="EMBL" id="VSWD01000011">
    <property type="protein sequence ID" value="KAK3087160.1"/>
    <property type="molecule type" value="Genomic_DNA"/>
</dbReference>